<evidence type="ECO:0008006" key="3">
    <source>
        <dbReference type="Google" id="ProtNLM"/>
    </source>
</evidence>
<evidence type="ECO:0000313" key="2">
    <source>
        <dbReference type="Proteomes" id="UP000789845"/>
    </source>
</evidence>
<dbReference type="EMBL" id="CAKJTG010000010">
    <property type="protein sequence ID" value="CAG9608513.1"/>
    <property type="molecule type" value="Genomic_DNA"/>
</dbReference>
<evidence type="ECO:0000313" key="1">
    <source>
        <dbReference type="EMBL" id="CAG9608513.1"/>
    </source>
</evidence>
<protein>
    <recommendedName>
        <fullName evidence="3">DUF4359 domain-containing protein</fullName>
    </recommendedName>
</protein>
<dbReference type="AlphaFoldDB" id="A0A9C7GAC3"/>
<organism evidence="1 2">
    <name type="scientific">Pseudoneobacillus rhizosphaerae</name>
    <dbReference type="NCBI Taxonomy" id="2880968"/>
    <lineage>
        <taxon>Bacteria</taxon>
        <taxon>Bacillati</taxon>
        <taxon>Bacillota</taxon>
        <taxon>Bacilli</taxon>
        <taxon>Bacillales</taxon>
        <taxon>Bacillaceae</taxon>
        <taxon>Pseudoneobacillus</taxon>
    </lineage>
</organism>
<accession>A0A9C7GAC3</accession>
<dbReference type="Pfam" id="PF14271">
    <property type="entry name" value="DUF4359"/>
    <property type="match status" value="1"/>
</dbReference>
<keyword evidence="2" id="KW-1185">Reference proteome</keyword>
<comment type="caution">
    <text evidence="1">The sequence shown here is derived from an EMBL/GenBank/DDBJ whole genome shotgun (WGS) entry which is preliminary data.</text>
</comment>
<reference evidence="1" key="1">
    <citation type="submission" date="2021-10" db="EMBL/GenBank/DDBJ databases">
        <authorList>
            <person name="Criscuolo A."/>
        </authorList>
    </citation>
    <scope>NUCLEOTIDE SEQUENCE</scope>
    <source>
        <strain evidence="1">CIP111885</strain>
    </source>
</reference>
<dbReference type="Proteomes" id="UP000789845">
    <property type="component" value="Unassembled WGS sequence"/>
</dbReference>
<gene>
    <name evidence="1" type="ORF">NEOCIP111885_02207</name>
</gene>
<dbReference type="RefSeq" id="WP_230496744.1">
    <property type="nucleotide sequence ID" value="NZ_CAKJTG010000010.1"/>
</dbReference>
<sequence>MKRTIYFIGLVVLVFFLTETNPTRSEYVTWLNDKTLNESSNFLEKGVISLVGQTIFDASTTHSDYYLFSVYTTDFSDFGKGKVKSIGIFNQFITISKK</sequence>
<dbReference type="InterPro" id="IPR025578">
    <property type="entry name" value="DUF4359"/>
</dbReference>
<name>A0A9C7GAC3_9BACI</name>
<proteinExistence type="predicted"/>